<dbReference type="OrthoDB" id="9784658at2"/>
<sequence length="487" mass="50759">MAELGEDLVTAYDGAPLDARYWTSIALGISTSVFDYFDYFVVGFLVAVLAPQWQLTFGQTSLILLSAGVGAILGSLAWGALADRYGRKTLLVAGVTLCALSSGSVSLIPDGAWITFATLRFFVGFGVGAAASVAVPLIVEYTPTRHRTLVTSATVIPVSLGILAASLSAATLLHQIGWRGLAALGFLPLLPALFIGLIMPESVRWLVSRGRDAEARRIVARALRVAPDALPPPPAIATTAKPQSASFAELLREPRRVWLTLIIWFGASTANYGVFLWGPTIVALLMGVSTVEVAHLFVIVSLTGMIGRAIFSVLAPRIGRRRCGEIMGYGIALSLGAAGLFFDRTLFGYPAFVVLLVPAALFFDGGFSNIAPYSAEIFPVRLSARGVGLAQAANGVGKIAGPLCLALIAGTSNLITPKATIDAVTPAFLFLATCGLAIGLAFTLLGVETHGRPLALEGPLPGDSTGTVAVQLGREAEGGVAARPTPS</sequence>
<accession>A0A109K212</accession>
<dbReference type="AlphaFoldDB" id="A0A109K212"/>
<keyword evidence="4 5" id="KW-0472">Membrane</keyword>
<evidence type="ECO:0000256" key="4">
    <source>
        <dbReference type="ARBA" id="ARBA00023136"/>
    </source>
</evidence>
<evidence type="ECO:0000256" key="5">
    <source>
        <dbReference type="SAM" id="Phobius"/>
    </source>
</evidence>
<feature type="transmembrane region" description="Helical" evidence="5">
    <location>
        <begin position="293"/>
        <end position="314"/>
    </location>
</feature>
<dbReference type="InterPro" id="IPR020846">
    <property type="entry name" value="MFS_dom"/>
</dbReference>
<dbReference type="InterPro" id="IPR005828">
    <property type="entry name" value="MFS_sugar_transport-like"/>
</dbReference>
<dbReference type="InterPro" id="IPR036259">
    <property type="entry name" value="MFS_trans_sf"/>
</dbReference>
<gene>
    <name evidence="7" type="ORF">AS156_31850</name>
</gene>
<dbReference type="SUPFAM" id="SSF103473">
    <property type="entry name" value="MFS general substrate transporter"/>
    <property type="match status" value="1"/>
</dbReference>
<reference evidence="7 8" key="1">
    <citation type="submission" date="2015-11" db="EMBL/GenBank/DDBJ databases">
        <title>Draft Genome Sequence of the Strain BR 10303 (Bradyrhizobium sp.) isolated from nodules of Centrolobium paraense.</title>
        <authorList>
            <person name="Zelli J.E."/>
            <person name="Simoes-Araujo J.L."/>
            <person name="Barauna A.C."/>
            <person name="Silva K."/>
        </authorList>
    </citation>
    <scope>NUCLEOTIDE SEQUENCE [LARGE SCALE GENOMIC DNA]</scope>
    <source>
        <strain evidence="7 8">BR 10303</strain>
    </source>
</reference>
<feature type="transmembrane region" description="Helical" evidence="5">
    <location>
        <begin position="61"/>
        <end position="82"/>
    </location>
</feature>
<evidence type="ECO:0000256" key="2">
    <source>
        <dbReference type="ARBA" id="ARBA00022692"/>
    </source>
</evidence>
<dbReference type="CDD" id="cd17316">
    <property type="entry name" value="MFS_SV2_like"/>
    <property type="match status" value="1"/>
</dbReference>
<dbReference type="Gene3D" id="1.20.1250.20">
    <property type="entry name" value="MFS general substrate transporter like domains"/>
    <property type="match status" value="1"/>
</dbReference>
<protein>
    <recommendedName>
        <fullName evidence="6">Major facilitator superfamily (MFS) profile domain-containing protein</fullName>
    </recommendedName>
</protein>
<evidence type="ECO:0000313" key="8">
    <source>
        <dbReference type="Proteomes" id="UP000057737"/>
    </source>
</evidence>
<feature type="transmembrane region" description="Helical" evidence="5">
    <location>
        <begin position="36"/>
        <end position="55"/>
    </location>
</feature>
<evidence type="ECO:0000259" key="6">
    <source>
        <dbReference type="PROSITE" id="PS50850"/>
    </source>
</evidence>
<organism evidence="7 8">
    <name type="scientific">Bradyrhizobium macuxiense</name>
    <dbReference type="NCBI Taxonomy" id="1755647"/>
    <lineage>
        <taxon>Bacteria</taxon>
        <taxon>Pseudomonadati</taxon>
        <taxon>Pseudomonadota</taxon>
        <taxon>Alphaproteobacteria</taxon>
        <taxon>Hyphomicrobiales</taxon>
        <taxon>Nitrobacteraceae</taxon>
        <taxon>Bradyrhizobium</taxon>
    </lineage>
</organism>
<feature type="transmembrane region" description="Helical" evidence="5">
    <location>
        <begin position="427"/>
        <end position="447"/>
    </location>
</feature>
<feature type="transmembrane region" description="Helical" evidence="5">
    <location>
        <begin position="149"/>
        <end position="170"/>
    </location>
</feature>
<feature type="transmembrane region" description="Helical" evidence="5">
    <location>
        <begin position="89"/>
        <end position="108"/>
    </location>
</feature>
<proteinExistence type="predicted"/>
<dbReference type="InterPro" id="IPR005829">
    <property type="entry name" value="Sugar_transporter_CS"/>
</dbReference>
<feature type="transmembrane region" description="Helical" evidence="5">
    <location>
        <begin position="261"/>
        <end position="287"/>
    </location>
</feature>
<dbReference type="PROSITE" id="PS50850">
    <property type="entry name" value="MFS"/>
    <property type="match status" value="1"/>
</dbReference>
<dbReference type="GO" id="GO:0005886">
    <property type="term" value="C:plasma membrane"/>
    <property type="evidence" value="ECO:0007669"/>
    <property type="project" value="TreeGrafter"/>
</dbReference>
<dbReference type="Proteomes" id="UP000057737">
    <property type="component" value="Unassembled WGS sequence"/>
</dbReference>
<feature type="domain" description="Major facilitator superfamily (MFS) profile" evidence="6">
    <location>
        <begin position="24"/>
        <end position="450"/>
    </location>
</feature>
<name>A0A109K212_9BRAD</name>
<dbReference type="PANTHER" id="PTHR23508:SF10">
    <property type="entry name" value="CARBOXYLIC ACID TRANSPORTER PROTEIN HOMOLOG"/>
    <property type="match status" value="1"/>
</dbReference>
<feature type="transmembrane region" description="Helical" evidence="5">
    <location>
        <begin position="114"/>
        <end position="137"/>
    </location>
</feature>
<keyword evidence="2 5" id="KW-0812">Transmembrane</keyword>
<dbReference type="EMBL" id="LNCU01000032">
    <property type="protein sequence ID" value="KWV59265.1"/>
    <property type="molecule type" value="Genomic_DNA"/>
</dbReference>
<keyword evidence="3 5" id="KW-1133">Transmembrane helix</keyword>
<evidence type="ECO:0000256" key="3">
    <source>
        <dbReference type="ARBA" id="ARBA00022989"/>
    </source>
</evidence>
<feature type="transmembrane region" description="Helical" evidence="5">
    <location>
        <begin position="348"/>
        <end position="371"/>
    </location>
</feature>
<evidence type="ECO:0000313" key="7">
    <source>
        <dbReference type="EMBL" id="KWV59265.1"/>
    </source>
</evidence>
<comment type="caution">
    <text evidence="7">The sequence shown here is derived from an EMBL/GenBank/DDBJ whole genome shotgun (WGS) entry which is preliminary data.</text>
</comment>
<dbReference type="PANTHER" id="PTHR23508">
    <property type="entry name" value="CARBOXYLIC ACID TRANSPORTER PROTEIN HOMOLOG"/>
    <property type="match status" value="1"/>
</dbReference>
<feature type="transmembrane region" description="Helical" evidence="5">
    <location>
        <begin position="392"/>
        <end position="415"/>
    </location>
</feature>
<dbReference type="Pfam" id="PF00083">
    <property type="entry name" value="Sugar_tr"/>
    <property type="match status" value="1"/>
</dbReference>
<dbReference type="GO" id="GO:0046943">
    <property type="term" value="F:carboxylic acid transmembrane transporter activity"/>
    <property type="evidence" value="ECO:0007669"/>
    <property type="project" value="TreeGrafter"/>
</dbReference>
<dbReference type="RefSeq" id="WP_066502045.1">
    <property type="nucleotide sequence ID" value="NZ_LNCU01000032.1"/>
</dbReference>
<feature type="transmembrane region" description="Helical" evidence="5">
    <location>
        <begin position="326"/>
        <end position="342"/>
    </location>
</feature>
<comment type="subcellular location">
    <subcellularLocation>
        <location evidence="1">Membrane</location>
        <topology evidence="1">Multi-pass membrane protein</topology>
    </subcellularLocation>
</comment>
<keyword evidence="8" id="KW-1185">Reference proteome</keyword>
<evidence type="ECO:0000256" key="1">
    <source>
        <dbReference type="ARBA" id="ARBA00004141"/>
    </source>
</evidence>
<dbReference type="PROSITE" id="PS00217">
    <property type="entry name" value="SUGAR_TRANSPORT_2"/>
    <property type="match status" value="1"/>
</dbReference>
<feature type="transmembrane region" description="Helical" evidence="5">
    <location>
        <begin position="176"/>
        <end position="199"/>
    </location>
</feature>